<keyword evidence="1" id="KW-0472">Membrane</keyword>
<keyword evidence="1" id="KW-1133">Transmembrane helix</keyword>
<proteinExistence type="predicted"/>
<dbReference type="AlphaFoldDB" id="A3ZNP2"/>
<gene>
    <name evidence="2" type="ORF">DSM3645_17350</name>
</gene>
<dbReference type="Proteomes" id="UP000004358">
    <property type="component" value="Unassembled WGS sequence"/>
</dbReference>
<dbReference type="HOGENOM" id="CLU_1233071_0_0_0"/>
<comment type="caution">
    <text evidence="2">The sequence shown here is derived from an EMBL/GenBank/DDBJ whole genome shotgun (WGS) entry which is preliminary data.</text>
</comment>
<evidence type="ECO:0000256" key="1">
    <source>
        <dbReference type="SAM" id="Phobius"/>
    </source>
</evidence>
<feature type="transmembrane region" description="Helical" evidence="1">
    <location>
        <begin position="106"/>
        <end position="132"/>
    </location>
</feature>
<dbReference type="EMBL" id="AANZ01000003">
    <property type="protein sequence ID" value="EAQ81940.1"/>
    <property type="molecule type" value="Genomic_DNA"/>
</dbReference>
<sequence>MKCDNCGGDSSPGASFCQYCGATLVWKSVEELSREQTFAKIRASQQFQQALSSARIVKLPKIHGIQKAMVTIAPLMILLVAVPMLFIPLVMGGIFAVVGFSSRSPWGGLLGIVPLIAIPVPLIAIGVGIYLFKNLRSNMNKMENAPVHTEPVIAVAKRTHISGGGGDHSASTHYYVTFELEDAERREFPVWDGRMYGRIAEQDAGVLFLRDKFAVDFDRVAITL</sequence>
<feature type="transmembrane region" description="Helical" evidence="1">
    <location>
        <begin position="75"/>
        <end position="100"/>
    </location>
</feature>
<reference evidence="2 3" key="1">
    <citation type="submission" date="2006-02" db="EMBL/GenBank/DDBJ databases">
        <authorList>
            <person name="Amann R."/>
            <person name="Ferriera S."/>
            <person name="Johnson J."/>
            <person name="Kravitz S."/>
            <person name="Halpern A."/>
            <person name="Remington K."/>
            <person name="Beeson K."/>
            <person name="Tran B."/>
            <person name="Rogers Y.-H."/>
            <person name="Friedman R."/>
            <person name="Venter J.C."/>
        </authorList>
    </citation>
    <scope>NUCLEOTIDE SEQUENCE [LARGE SCALE GENOMIC DNA]</scope>
    <source>
        <strain evidence="2 3">DSM 3645</strain>
    </source>
</reference>
<dbReference type="Gene3D" id="2.40.50.660">
    <property type="match status" value="1"/>
</dbReference>
<evidence type="ECO:0008006" key="4">
    <source>
        <dbReference type="Google" id="ProtNLM"/>
    </source>
</evidence>
<name>A3ZNP2_9BACT</name>
<accession>A3ZNP2</accession>
<dbReference type="InterPro" id="IPR019635">
    <property type="entry name" value="DUF2500"/>
</dbReference>
<keyword evidence="1" id="KW-0812">Transmembrane</keyword>
<dbReference type="STRING" id="314230.DSM3645_17350"/>
<dbReference type="Pfam" id="PF10694">
    <property type="entry name" value="DUF2500"/>
    <property type="match status" value="1"/>
</dbReference>
<organism evidence="2 3">
    <name type="scientific">Blastopirellula marina DSM 3645</name>
    <dbReference type="NCBI Taxonomy" id="314230"/>
    <lineage>
        <taxon>Bacteria</taxon>
        <taxon>Pseudomonadati</taxon>
        <taxon>Planctomycetota</taxon>
        <taxon>Planctomycetia</taxon>
        <taxon>Pirellulales</taxon>
        <taxon>Pirellulaceae</taxon>
        <taxon>Blastopirellula</taxon>
    </lineage>
</organism>
<evidence type="ECO:0000313" key="2">
    <source>
        <dbReference type="EMBL" id="EAQ81940.1"/>
    </source>
</evidence>
<dbReference type="RefSeq" id="WP_002651368.1">
    <property type="nucleotide sequence ID" value="NZ_CH672376.1"/>
</dbReference>
<evidence type="ECO:0000313" key="3">
    <source>
        <dbReference type="Proteomes" id="UP000004358"/>
    </source>
</evidence>
<protein>
    <recommendedName>
        <fullName evidence="4">Zinc-ribbon domain-containing protein</fullName>
    </recommendedName>
</protein>